<protein>
    <submittedName>
        <fullName evidence="1">Uncharacterized protein</fullName>
    </submittedName>
</protein>
<reference evidence="1 2" key="1">
    <citation type="journal article" date="2023" name="Life. Sci Alliance">
        <title>Evolutionary insights into 3D genome organization and epigenetic landscape of Vigna mungo.</title>
        <authorList>
            <person name="Junaid A."/>
            <person name="Singh B."/>
            <person name="Bhatia S."/>
        </authorList>
    </citation>
    <scope>NUCLEOTIDE SEQUENCE [LARGE SCALE GENOMIC DNA]</scope>
    <source>
        <strain evidence="1">Urdbean</strain>
    </source>
</reference>
<evidence type="ECO:0000313" key="1">
    <source>
        <dbReference type="EMBL" id="WVZ04228.1"/>
    </source>
</evidence>
<evidence type="ECO:0000313" key="2">
    <source>
        <dbReference type="Proteomes" id="UP001374535"/>
    </source>
</evidence>
<dbReference type="AlphaFoldDB" id="A0AAQ3N8P7"/>
<dbReference type="EMBL" id="CP144694">
    <property type="protein sequence ID" value="WVZ04228.1"/>
    <property type="molecule type" value="Genomic_DNA"/>
</dbReference>
<organism evidence="1 2">
    <name type="scientific">Vigna mungo</name>
    <name type="common">Black gram</name>
    <name type="synonym">Phaseolus mungo</name>
    <dbReference type="NCBI Taxonomy" id="3915"/>
    <lineage>
        <taxon>Eukaryota</taxon>
        <taxon>Viridiplantae</taxon>
        <taxon>Streptophyta</taxon>
        <taxon>Embryophyta</taxon>
        <taxon>Tracheophyta</taxon>
        <taxon>Spermatophyta</taxon>
        <taxon>Magnoliopsida</taxon>
        <taxon>eudicotyledons</taxon>
        <taxon>Gunneridae</taxon>
        <taxon>Pentapetalae</taxon>
        <taxon>rosids</taxon>
        <taxon>fabids</taxon>
        <taxon>Fabales</taxon>
        <taxon>Fabaceae</taxon>
        <taxon>Papilionoideae</taxon>
        <taxon>50 kb inversion clade</taxon>
        <taxon>NPAAA clade</taxon>
        <taxon>indigoferoid/millettioid clade</taxon>
        <taxon>Phaseoleae</taxon>
        <taxon>Vigna</taxon>
    </lineage>
</organism>
<sequence>MRVRTLTSIPPSFNPISHFFFFSRVLPVFLSWLVQRPSPSASVTVSHRVGDWLCPNRVSVIRCEAITIGVHPSQRVVDRGLEGCSWRGLVGVWFVRVSELL</sequence>
<proteinExistence type="predicted"/>
<dbReference type="Proteomes" id="UP001374535">
    <property type="component" value="Chromosome 7"/>
</dbReference>
<gene>
    <name evidence="1" type="ORF">V8G54_025034</name>
</gene>
<keyword evidence="2" id="KW-1185">Reference proteome</keyword>
<name>A0AAQ3N8P7_VIGMU</name>
<accession>A0AAQ3N8P7</accession>